<accession>A0A3S2W8H2</accession>
<proteinExistence type="predicted"/>
<keyword evidence="2" id="KW-0479">Metal-binding</keyword>
<dbReference type="EMBL" id="SADE01000001">
    <property type="protein sequence ID" value="RVU39805.1"/>
    <property type="molecule type" value="Genomic_DNA"/>
</dbReference>
<comment type="caution">
    <text evidence="6">The sequence shown here is derived from an EMBL/GenBank/DDBJ whole genome shotgun (WGS) entry which is preliminary data.</text>
</comment>
<organism evidence="6 7">
    <name type="scientific">Hwanghaeella grinnelliae</name>
    <dbReference type="NCBI Taxonomy" id="2500179"/>
    <lineage>
        <taxon>Bacteria</taxon>
        <taxon>Pseudomonadati</taxon>
        <taxon>Pseudomonadota</taxon>
        <taxon>Alphaproteobacteria</taxon>
        <taxon>Rhodospirillales</taxon>
        <taxon>Rhodospirillaceae</taxon>
        <taxon>Hwanghaeella</taxon>
    </lineage>
</organism>
<dbReference type="Pfam" id="PF00413">
    <property type="entry name" value="Peptidase_M10"/>
    <property type="match status" value="1"/>
</dbReference>
<dbReference type="Gene3D" id="3.40.390.10">
    <property type="entry name" value="Collagenase (Catalytic Domain)"/>
    <property type="match status" value="1"/>
</dbReference>
<protein>
    <submittedName>
        <fullName evidence="6">Matrixin family metalloprotease</fullName>
    </submittedName>
</protein>
<keyword evidence="4" id="KW-0862">Zinc</keyword>
<evidence type="ECO:0000313" key="6">
    <source>
        <dbReference type="EMBL" id="RVU39805.1"/>
    </source>
</evidence>
<dbReference type="SUPFAM" id="SSF55486">
    <property type="entry name" value="Metalloproteases ('zincins'), catalytic domain"/>
    <property type="match status" value="1"/>
</dbReference>
<dbReference type="Proteomes" id="UP000287447">
    <property type="component" value="Unassembled WGS sequence"/>
</dbReference>
<gene>
    <name evidence="6" type="ORF">EOI86_07925</name>
</gene>
<dbReference type="InterPro" id="IPR024079">
    <property type="entry name" value="MetalloPept_cat_dom_sf"/>
</dbReference>
<sequence length="250" mass="28155">MDSQEAGKARAPHIHLYGRSKNHVCATDKLGQASPEGRSPLEIVVDASEGFVPLWARNTTLRWRFQDRSMSAFIDPDGAKNYIRTLMAEALTLWGDAVPVRFSERSDRSDFEVVMRTADDCDINGCVLASAFFPDGGRHELVLYPQMFQQSRQEQVETMIHELGHVFGLRHFFANVSETAWPSEIFGTHKRFSIMNYGSDSVLTAEDKADLRTLYEGVWKGEITNINGTPIRLMRPFSSTPPIIAPFELA</sequence>
<evidence type="ECO:0000259" key="5">
    <source>
        <dbReference type="SMART" id="SM00235"/>
    </source>
</evidence>
<evidence type="ECO:0000256" key="4">
    <source>
        <dbReference type="ARBA" id="ARBA00022833"/>
    </source>
</evidence>
<dbReference type="AlphaFoldDB" id="A0A3S2W8H2"/>
<dbReference type="GO" id="GO:0004222">
    <property type="term" value="F:metalloendopeptidase activity"/>
    <property type="evidence" value="ECO:0007669"/>
    <property type="project" value="InterPro"/>
</dbReference>
<dbReference type="GO" id="GO:0008270">
    <property type="term" value="F:zinc ion binding"/>
    <property type="evidence" value="ECO:0007669"/>
    <property type="project" value="InterPro"/>
</dbReference>
<dbReference type="GO" id="GO:0006508">
    <property type="term" value="P:proteolysis"/>
    <property type="evidence" value="ECO:0007669"/>
    <property type="project" value="UniProtKB-KW"/>
</dbReference>
<dbReference type="SMART" id="SM00235">
    <property type="entry name" value="ZnMc"/>
    <property type="match status" value="1"/>
</dbReference>
<keyword evidence="3" id="KW-0378">Hydrolase</keyword>
<keyword evidence="6" id="KW-0482">Metalloprotease</keyword>
<dbReference type="InterPro" id="IPR006026">
    <property type="entry name" value="Peptidase_Metallo"/>
</dbReference>
<evidence type="ECO:0000256" key="3">
    <source>
        <dbReference type="ARBA" id="ARBA00022801"/>
    </source>
</evidence>
<dbReference type="GO" id="GO:0031012">
    <property type="term" value="C:extracellular matrix"/>
    <property type="evidence" value="ECO:0007669"/>
    <property type="project" value="InterPro"/>
</dbReference>
<name>A0A3S2W8H2_9PROT</name>
<dbReference type="OrthoDB" id="9783144at2"/>
<keyword evidence="1 6" id="KW-0645">Protease</keyword>
<evidence type="ECO:0000313" key="7">
    <source>
        <dbReference type="Proteomes" id="UP000287447"/>
    </source>
</evidence>
<reference evidence="7" key="1">
    <citation type="submission" date="2019-01" db="EMBL/GenBank/DDBJ databases">
        <title>Gri0909 isolated from a small marine red alga.</title>
        <authorList>
            <person name="Kim J."/>
            <person name="Jeong S.E."/>
            <person name="Jeon C.O."/>
        </authorList>
    </citation>
    <scope>NUCLEOTIDE SEQUENCE [LARGE SCALE GENOMIC DNA]</scope>
    <source>
        <strain evidence="7">Gri0909</strain>
    </source>
</reference>
<dbReference type="InterPro" id="IPR001818">
    <property type="entry name" value="Pept_M10_metallopeptidase"/>
</dbReference>
<keyword evidence="7" id="KW-1185">Reference proteome</keyword>
<evidence type="ECO:0000256" key="2">
    <source>
        <dbReference type="ARBA" id="ARBA00022723"/>
    </source>
</evidence>
<evidence type="ECO:0000256" key="1">
    <source>
        <dbReference type="ARBA" id="ARBA00022670"/>
    </source>
</evidence>
<feature type="domain" description="Peptidase metallopeptidase" evidence="5">
    <location>
        <begin position="59"/>
        <end position="217"/>
    </location>
</feature>